<feature type="signal peptide" evidence="1">
    <location>
        <begin position="1"/>
        <end position="24"/>
    </location>
</feature>
<accession>A0A835Q6R7</accession>
<comment type="caution">
    <text evidence="2">The sequence shown here is derived from an EMBL/GenBank/DDBJ whole genome shotgun (WGS) entry which is preliminary data.</text>
</comment>
<dbReference type="Proteomes" id="UP000636800">
    <property type="component" value="Chromosome 10"/>
</dbReference>
<evidence type="ECO:0000313" key="2">
    <source>
        <dbReference type="EMBL" id="KAG0464114.1"/>
    </source>
</evidence>
<dbReference type="EMBL" id="JADCNL010000010">
    <property type="protein sequence ID" value="KAG0464114.1"/>
    <property type="molecule type" value="Genomic_DNA"/>
</dbReference>
<gene>
    <name evidence="2" type="ORF">HPP92_020183</name>
</gene>
<protein>
    <submittedName>
        <fullName evidence="2">Uncharacterized protein</fullName>
    </submittedName>
</protein>
<evidence type="ECO:0000256" key="1">
    <source>
        <dbReference type="SAM" id="SignalP"/>
    </source>
</evidence>
<proteinExistence type="predicted"/>
<dbReference type="AlphaFoldDB" id="A0A835Q6R7"/>
<evidence type="ECO:0000313" key="3">
    <source>
        <dbReference type="Proteomes" id="UP000636800"/>
    </source>
</evidence>
<reference evidence="2 3" key="1">
    <citation type="journal article" date="2020" name="Nat. Food">
        <title>A phased Vanilla planifolia genome enables genetic improvement of flavour and production.</title>
        <authorList>
            <person name="Hasing T."/>
            <person name="Tang H."/>
            <person name="Brym M."/>
            <person name="Khazi F."/>
            <person name="Huang T."/>
            <person name="Chambers A.H."/>
        </authorList>
    </citation>
    <scope>NUCLEOTIDE SEQUENCE [LARGE SCALE GENOMIC DNA]</scope>
    <source>
        <tissue evidence="2">Leaf</tissue>
    </source>
</reference>
<feature type="chain" id="PRO_5032272074" evidence="1">
    <location>
        <begin position="25"/>
        <end position="102"/>
    </location>
</feature>
<name>A0A835Q6R7_VANPL</name>
<organism evidence="2 3">
    <name type="scientific">Vanilla planifolia</name>
    <name type="common">Vanilla</name>
    <dbReference type="NCBI Taxonomy" id="51239"/>
    <lineage>
        <taxon>Eukaryota</taxon>
        <taxon>Viridiplantae</taxon>
        <taxon>Streptophyta</taxon>
        <taxon>Embryophyta</taxon>
        <taxon>Tracheophyta</taxon>
        <taxon>Spermatophyta</taxon>
        <taxon>Magnoliopsida</taxon>
        <taxon>Liliopsida</taxon>
        <taxon>Asparagales</taxon>
        <taxon>Orchidaceae</taxon>
        <taxon>Vanilloideae</taxon>
        <taxon>Vanilleae</taxon>
        <taxon>Vanilla</taxon>
    </lineage>
</organism>
<dbReference type="InterPro" id="IPR038136">
    <property type="entry name" value="CofD-like_dom_sf"/>
</dbReference>
<dbReference type="PANTHER" id="PTHR31240">
    <property type="entry name" value="MATERNAL EFFECT EMBRYO ARREST 18"/>
    <property type="match status" value="1"/>
</dbReference>
<keyword evidence="1" id="KW-0732">Signal</keyword>
<dbReference type="OrthoDB" id="676979at2759"/>
<keyword evidence="3" id="KW-1185">Reference proteome</keyword>
<dbReference type="PANTHER" id="PTHR31240:SF0">
    <property type="entry name" value="MATERNAL EFFECT EMBRYO ARREST 18"/>
    <property type="match status" value="1"/>
</dbReference>
<dbReference type="Gene3D" id="3.40.50.10680">
    <property type="entry name" value="CofD-like domains"/>
    <property type="match status" value="1"/>
</dbReference>
<sequence>MKALLKPLLLAIAWTQIALDSIEAKSEWYEIVEGSISYGMVFLDPMGKQLGLFLAYFQSQILRRASDSFCFSNGSIGNFFFAGARMFFQSLDATIFLFFRVL</sequence>